<evidence type="ECO:0000256" key="9">
    <source>
        <dbReference type="ARBA" id="ARBA00023002"/>
    </source>
</evidence>
<keyword evidence="7" id="KW-0274">FAD</keyword>
<evidence type="ECO:0000256" key="1">
    <source>
        <dbReference type="ARBA" id="ARBA00001974"/>
    </source>
</evidence>
<accession>A0ABQ3DXV0</accession>
<dbReference type="Proteomes" id="UP000637980">
    <property type="component" value="Unassembled WGS sequence"/>
</dbReference>
<proteinExistence type="predicted"/>
<comment type="subcellular location">
    <subcellularLocation>
        <location evidence="2">Membrane</location>
        <topology evidence="2">Multi-pass membrane protein</topology>
    </subcellularLocation>
</comment>
<feature type="transmembrane region" description="Helical" evidence="13">
    <location>
        <begin position="141"/>
        <end position="160"/>
    </location>
</feature>
<dbReference type="EMBL" id="BMXE01000001">
    <property type="protein sequence ID" value="GHB17271.1"/>
    <property type="molecule type" value="Genomic_DNA"/>
</dbReference>
<evidence type="ECO:0000256" key="10">
    <source>
        <dbReference type="ARBA" id="ARBA00023004"/>
    </source>
</evidence>
<feature type="transmembrane region" description="Helical" evidence="13">
    <location>
        <begin position="113"/>
        <end position="134"/>
    </location>
</feature>
<dbReference type="InterPro" id="IPR017927">
    <property type="entry name" value="FAD-bd_FR_type"/>
</dbReference>
<keyword evidence="10" id="KW-0408">Iron</keyword>
<dbReference type="Pfam" id="PF01794">
    <property type="entry name" value="Ferric_reduct"/>
    <property type="match status" value="1"/>
</dbReference>
<dbReference type="SUPFAM" id="SSF63380">
    <property type="entry name" value="Riboflavin synthase domain-like"/>
    <property type="match status" value="1"/>
</dbReference>
<keyword evidence="9" id="KW-0560">Oxidoreductase</keyword>
<keyword evidence="16" id="KW-1185">Reference proteome</keyword>
<dbReference type="InterPro" id="IPR001433">
    <property type="entry name" value="OxRdtase_FAD/NAD-bd"/>
</dbReference>
<name>A0ABQ3DXV0_9HYPH</name>
<evidence type="ECO:0000256" key="4">
    <source>
        <dbReference type="ARBA" id="ARBA00022692"/>
    </source>
</evidence>
<evidence type="ECO:0000256" key="8">
    <source>
        <dbReference type="ARBA" id="ARBA00022989"/>
    </source>
</evidence>
<dbReference type="RefSeq" id="WP_189434346.1">
    <property type="nucleotide sequence ID" value="NZ_BMXE01000001.1"/>
</dbReference>
<dbReference type="InterPro" id="IPR013130">
    <property type="entry name" value="Fe3_Rdtase_TM_dom"/>
</dbReference>
<dbReference type="InterPro" id="IPR050415">
    <property type="entry name" value="MRET"/>
</dbReference>
<feature type="transmembrane region" description="Helical" evidence="13">
    <location>
        <begin position="166"/>
        <end position="186"/>
    </location>
</feature>
<gene>
    <name evidence="15" type="ORF">GCM10007094_00890</name>
</gene>
<organism evidence="15 16">
    <name type="scientific">Pseudovibrio japonicus</name>
    <dbReference type="NCBI Taxonomy" id="366534"/>
    <lineage>
        <taxon>Bacteria</taxon>
        <taxon>Pseudomonadati</taxon>
        <taxon>Pseudomonadota</taxon>
        <taxon>Alphaproteobacteria</taxon>
        <taxon>Hyphomicrobiales</taxon>
        <taxon>Stappiaceae</taxon>
        <taxon>Pseudovibrio</taxon>
    </lineage>
</organism>
<keyword evidence="8 13" id="KW-1133">Transmembrane helix</keyword>
<keyword evidence="3" id="KW-0285">Flavoprotein</keyword>
<evidence type="ECO:0000256" key="12">
    <source>
        <dbReference type="ARBA" id="ARBA00023136"/>
    </source>
</evidence>
<evidence type="ECO:0000256" key="13">
    <source>
        <dbReference type="SAM" id="Phobius"/>
    </source>
</evidence>
<dbReference type="PRINTS" id="PR00409">
    <property type="entry name" value="PHDIOXRDTASE"/>
</dbReference>
<evidence type="ECO:0000256" key="7">
    <source>
        <dbReference type="ARBA" id="ARBA00022827"/>
    </source>
</evidence>
<keyword evidence="12 13" id="KW-0472">Membrane</keyword>
<keyword evidence="4 13" id="KW-0812">Transmembrane</keyword>
<dbReference type="InterPro" id="IPR013112">
    <property type="entry name" value="FAD-bd_8"/>
</dbReference>
<evidence type="ECO:0000256" key="2">
    <source>
        <dbReference type="ARBA" id="ARBA00004141"/>
    </source>
</evidence>
<comment type="caution">
    <text evidence="15">The sequence shown here is derived from an EMBL/GenBank/DDBJ whole genome shotgun (WGS) entry which is preliminary data.</text>
</comment>
<dbReference type="PANTHER" id="PTHR47354:SF8">
    <property type="entry name" value="1,2-PHENYLACETYL-COA EPOXIDASE, SUBUNIT E"/>
    <property type="match status" value="1"/>
</dbReference>
<protein>
    <recommendedName>
        <fullName evidence="14">FAD-binding FR-type domain-containing protein</fullName>
    </recommendedName>
</protein>
<feature type="domain" description="FAD-binding FR-type" evidence="14">
    <location>
        <begin position="186"/>
        <end position="289"/>
    </location>
</feature>
<keyword evidence="5" id="KW-0001">2Fe-2S</keyword>
<dbReference type="PANTHER" id="PTHR47354">
    <property type="entry name" value="NADH OXIDOREDUCTASE HCR"/>
    <property type="match status" value="1"/>
</dbReference>
<feature type="transmembrane region" description="Helical" evidence="13">
    <location>
        <begin position="68"/>
        <end position="86"/>
    </location>
</feature>
<sequence>MKPIGLIFLFASALPPLLIFSQYGGQADFGALMSQYLGMLALIFMGLLQVMATRVKGVELLFGPLDRIYVLHKWLAIIAIAALFLHETIDAEALSRSLRGGGLADLAEELGEIAYYGILALGIGSLATFIPYQIWRWTHRLIGIFFVLGALHFLMIPNLFHWYDPIGLYVSTFCLLGVMSFVYLTYKGMKGRSKSYEVETVEIYGRTTTITLKPLGTPISHKAGQFAYVSFEQAGLGEVHPFTIASAPRADNKIRFCISALGDYTSRVHQLQLGTKAHLSDGYGGFRPIASGRDQIWIAGGVGLTPFLAWAQTLAGDEGGQIFLYYGVRNKFETPFLEELEELQKRLPNLHVQYFESDMGEYIEARLLKILQGTYFNTMPIAFCGPKAMRKQLMRDLKALRYPLRQFHYEEFQMRSGIDLQPVLTPLMRYVPKYHDVFALAKKWMSSLRYRRFFRRWRLHVLASVSVFRAAYHGLRGLKG</sequence>
<evidence type="ECO:0000313" key="16">
    <source>
        <dbReference type="Proteomes" id="UP000637980"/>
    </source>
</evidence>
<evidence type="ECO:0000256" key="5">
    <source>
        <dbReference type="ARBA" id="ARBA00022714"/>
    </source>
</evidence>
<comment type="cofactor">
    <cofactor evidence="1">
        <name>FAD</name>
        <dbReference type="ChEBI" id="CHEBI:57692"/>
    </cofactor>
</comment>
<evidence type="ECO:0000256" key="11">
    <source>
        <dbReference type="ARBA" id="ARBA00023014"/>
    </source>
</evidence>
<evidence type="ECO:0000256" key="3">
    <source>
        <dbReference type="ARBA" id="ARBA00022630"/>
    </source>
</evidence>
<dbReference type="InterPro" id="IPR039261">
    <property type="entry name" value="FNR_nucleotide-bd"/>
</dbReference>
<reference evidence="16" key="1">
    <citation type="journal article" date="2019" name="Int. J. Syst. Evol. Microbiol.">
        <title>The Global Catalogue of Microorganisms (GCM) 10K type strain sequencing project: providing services to taxonomists for standard genome sequencing and annotation.</title>
        <authorList>
            <consortium name="The Broad Institute Genomics Platform"/>
            <consortium name="The Broad Institute Genome Sequencing Center for Infectious Disease"/>
            <person name="Wu L."/>
            <person name="Ma J."/>
        </authorList>
    </citation>
    <scope>NUCLEOTIDE SEQUENCE [LARGE SCALE GENOMIC DNA]</scope>
    <source>
        <strain evidence="16">KCTC 12861</strain>
    </source>
</reference>
<evidence type="ECO:0000256" key="6">
    <source>
        <dbReference type="ARBA" id="ARBA00022723"/>
    </source>
</evidence>
<keyword evidence="11" id="KW-0411">Iron-sulfur</keyword>
<evidence type="ECO:0000313" key="15">
    <source>
        <dbReference type="EMBL" id="GHB17271.1"/>
    </source>
</evidence>
<dbReference type="PROSITE" id="PS51384">
    <property type="entry name" value="FAD_FR"/>
    <property type="match status" value="1"/>
</dbReference>
<evidence type="ECO:0000259" key="14">
    <source>
        <dbReference type="PROSITE" id="PS51384"/>
    </source>
</evidence>
<keyword evidence="6" id="KW-0479">Metal-binding</keyword>
<dbReference type="SUPFAM" id="SSF52343">
    <property type="entry name" value="Ferredoxin reductase-like, C-terminal NADP-linked domain"/>
    <property type="match status" value="1"/>
</dbReference>
<dbReference type="CDD" id="cd06198">
    <property type="entry name" value="FNR_like_3"/>
    <property type="match status" value="1"/>
</dbReference>
<dbReference type="Pfam" id="PF00175">
    <property type="entry name" value="NAD_binding_1"/>
    <property type="match status" value="1"/>
</dbReference>
<dbReference type="Pfam" id="PF08022">
    <property type="entry name" value="FAD_binding_8"/>
    <property type="match status" value="1"/>
</dbReference>
<dbReference type="Gene3D" id="2.40.30.10">
    <property type="entry name" value="Translation factors"/>
    <property type="match status" value="1"/>
</dbReference>
<dbReference type="InterPro" id="IPR017938">
    <property type="entry name" value="Riboflavin_synthase-like_b-brl"/>
</dbReference>
<feature type="transmembrane region" description="Helical" evidence="13">
    <location>
        <begin position="31"/>
        <end position="48"/>
    </location>
</feature>
<dbReference type="Gene3D" id="3.40.50.80">
    <property type="entry name" value="Nucleotide-binding domain of ferredoxin-NADP reductase (FNR) module"/>
    <property type="match status" value="1"/>
</dbReference>